<name>A0A4Y2IIA3_ARAVE</name>
<sequence length="100" mass="11742">MVCVLVTRQRASITSSFRARGWNNNWAQKLHWRNRKIVGRMREATCIFIHAKEYTLCKVANKKDLSTDQLYLMEICEAINCGHYRESLSNRNPGRVCHSR</sequence>
<organism evidence="1 2">
    <name type="scientific">Araneus ventricosus</name>
    <name type="common">Orbweaver spider</name>
    <name type="synonym">Epeira ventricosa</name>
    <dbReference type="NCBI Taxonomy" id="182803"/>
    <lineage>
        <taxon>Eukaryota</taxon>
        <taxon>Metazoa</taxon>
        <taxon>Ecdysozoa</taxon>
        <taxon>Arthropoda</taxon>
        <taxon>Chelicerata</taxon>
        <taxon>Arachnida</taxon>
        <taxon>Araneae</taxon>
        <taxon>Araneomorphae</taxon>
        <taxon>Entelegynae</taxon>
        <taxon>Araneoidea</taxon>
        <taxon>Araneidae</taxon>
        <taxon>Araneus</taxon>
    </lineage>
</organism>
<dbReference type="AlphaFoldDB" id="A0A4Y2IIA3"/>
<reference evidence="1 2" key="1">
    <citation type="journal article" date="2019" name="Sci. Rep.">
        <title>Orb-weaving spider Araneus ventricosus genome elucidates the spidroin gene catalogue.</title>
        <authorList>
            <person name="Kono N."/>
            <person name="Nakamura H."/>
            <person name="Ohtoshi R."/>
            <person name="Moran D.A.P."/>
            <person name="Shinohara A."/>
            <person name="Yoshida Y."/>
            <person name="Fujiwara M."/>
            <person name="Mori M."/>
            <person name="Tomita M."/>
            <person name="Arakawa K."/>
        </authorList>
    </citation>
    <scope>NUCLEOTIDE SEQUENCE [LARGE SCALE GENOMIC DNA]</scope>
</reference>
<keyword evidence="2" id="KW-1185">Reference proteome</keyword>
<proteinExistence type="predicted"/>
<evidence type="ECO:0000313" key="2">
    <source>
        <dbReference type="Proteomes" id="UP000499080"/>
    </source>
</evidence>
<gene>
    <name evidence="1" type="ORF">AVEN_234711_1</name>
</gene>
<accession>A0A4Y2IIA3</accession>
<comment type="caution">
    <text evidence="1">The sequence shown here is derived from an EMBL/GenBank/DDBJ whole genome shotgun (WGS) entry which is preliminary data.</text>
</comment>
<protein>
    <submittedName>
        <fullName evidence="1">Uncharacterized protein</fullName>
    </submittedName>
</protein>
<dbReference type="EMBL" id="BGPR01002694">
    <property type="protein sequence ID" value="GBM77511.1"/>
    <property type="molecule type" value="Genomic_DNA"/>
</dbReference>
<dbReference type="OrthoDB" id="6617942at2759"/>
<dbReference type="Proteomes" id="UP000499080">
    <property type="component" value="Unassembled WGS sequence"/>
</dbReference>
<evidence type="ECO:0000313" key="1">
    <source>
        <dbReference type="EMBL" id="GBM77511.1"/>
    </source>
</evidence>